<reference evidence="1 2" key="1">
    <citation type="submission" date="2023-12" db="EMBL/GenBank/DDBJ databases">
        <title>Baltic Sea Cyanobacteria.</title>
        <authorList>
            <person name="Delbaje E."/>
            <person name="Fewer D.P."/>
            <person name="Shishido T.K."/>
        </authorList>
    </citation>
    <scope>NUCLEOTIDE SEQUENCE [LARGE SCALE GENOMIC DNA]</scope>
    <source>
        <strain evidence="1 2">UHCC 0060</strain>
    </source>
</reference>
<name>A0ABU5UY09_NODSP</name>
<gene>
    <name evidence="1" type="ORF">VB695_21595</name>
</gene>
<proteinExistence type="predicted"/>
<sequence>MNEIGLYKISGDLEKEGYLILKPKQSELVFMSPWLVHKTFVNPQAYDYKLSLSARFDDLECESWSDRNFVSAYYTSVNREVWKT</sequence>
<protein>
    <submittedName>
        <fullName evidence="1">Uncharacterized protein</fullName>
    </submittedName>
</protein>
<dbReference type="RefSeq" id="WP_323244802.1">
    <property type="nucleotide sequence ID" value="NZ_JAYGHK010000128.1"/>
</dbReference>
<accession>A0ABU5UY09</accession>
<evidence type="ECO:0000313" key="1">
    <source>
        <dbReference type="EMBL" id="MEA5610629.1"/>
    </source>
</evidence>
<comment type="caution">
    <text evidence="1">The sequence shown here is derived from an EMBL/GenBank/DDBJ whole genome shotgun (WGS) entry which is preliminary data.</text>
</comment>
<evidence type="ECO:0000313" key="2">
    <source>
        <dbReference type="Proteomes" id="UP001303285"/>
    </source>
</evidence>
<keyword evidence="2" id="KW-1185">Reference proteome</keyword>
<dbReference type="Proteomes" id="UP001303285">
    <property type="component" value="Unassembled WGS sequence"/>
</dbReference>
<dbReference type="EMBL" id="JAYGHK010000128">
    <property type="protein sequence ID" value="MEA5610629.1"/>
    <property type="molecule type" value="Genomic_DNA"/>
</dbReference>
<organism evidence="1 2">
    <name type="scientific">Nodularia spumigena UHCC 0060</name>
    <dbReference type="NCBI Taxonomy" id="3110300"/>
    <lineage>
        <taxon>Bacteria</taxon>
        <taxon>Bacillati</taxon>
        <taxon>Cyanobacteriota</taxon>
        <taxon>Cyanophyceae</taxon>
        <taxon>Nostocales</taxon>
        <taxon>Nodulariaceae</taxon>
        <taxon>Nodularia</taxon>
    </lineage>
</organism>